<dbReference type="Proteomes" id="UP000326907">
    <property type="component" value="Unassembled WGS sequence"/>
</dbReference>
<gene>
    <name evidence="3" type="ORF">F5983_33070</name>
</gene>
<evidence type="ECO:0000313" key="4">
    <source>
        <dbReference type="Proteomes" id="UP000326907"/>
    </source>
</evidence>
<dbReference type="AlphaFoldDB" id="A0A5N5ECN6"/>
<evidence type="ECO:0000313" key="3">
    <source>
        <dbReference type="EMBL" id="KAB2588315.1"/>
    </source>
</evidence>
<organism evidence="3 4">
    <name type="scientific">Streptomyces arboris</name>
    <dbReference type="NCBI Taxonomy" id="2600619"/>
    <lineage>
        <taxon>Bacteria</taxon>
        <taxon>Bacillati</taxon>
        <taxon>Actinomycetota</taxon>
        <taxon>Actinomycetes</taxon>
        <taxon>Kitasatosporales</taxon>
        <taxon>Streptomycetaceae</taxon>
        <taxon>Streptomyces</taxon>
    </lineage>
</organism>
<dbReference type="Gene3D" id="2.30.110.10">
    <property type="entry name" value="Electron Transport, Fmn-binding Protein, Chain A"/>
    <property type="match status" value="1"/>
</dbReference>
<dbReference type="EMBL" id="VYUA01000052">
    <property type="protein sequence ID" value="KAB2588315.1"/>
    <property type="molecule type" value="Genomic_DNA"/>
</dbReference>
<protein>
    <recommendedName>
        <fullName evidence="2">Pyridoxine 5'-phosphate oxidase dimerisation C-terminal domain-containing protein</fullName>
    </recommendedName>
</protein>
<keyword evidence="4" id="KW-1185">Reference proteome</keyword>
<dbReference type="InterPro" id="IPR019576">
    <property type="entry name" value="Pyridoxamine_oxidase_dimer_C"/>
</dbReference>
<dbReference type="Pfam" id="PF10590">
    <property type="entry name" value="PNP_phzG_C"/>
    <property type="match status" value="1"/>
</dbReference>
<dbReference type="InterPro" id="IPR012349">
    <property type="entry name" value="Split_barrel_FMN-bd"/>
</dbReference>
<accession>A0A5N5ECN6</accession>
<evidence type="ECO:0000259" key="2">
    <source>
        <dbReference type="Pfam" id="PF10590"/>
    </source>
</evidence>
<name>A0A5N5ECN6_9ACTN</name>
<comment type="similarity">
    <text evidence="1">Belongs to the pyridoxamine 5'-phosphate oxidase family.</text>
</comment>
<sequence>MGEAVLDPTEVGFFQGDARRWHVRRRYRRKGATWTRELLWPYPAARLDARRCPHGPSRGPAASDRQEYCCFTCGKRPHAR</sequence>
<reference evidence="3 4" key="1">
    <citation type="submission" date="2019-09" db="EMBL/GenBank/DDBJ databases">
        <authorList>
            <person name="Liu P."/>
        </authorList>
    </citation>
    <scope>NUCLEOTIDE SEQUENCE [LARGE SCALE GENOMIC DNA]</scope>
    <source>
        <strain evidence="3 4">TRM68085</strain>
    </source>
</reference>
<comment type="caution">
    <text evidence="3">The sequence shown here is derived from an EMBL/GenBank/DDBJ whole genome shotgun (WGS) entry which is preliminary data.</text>
</comment>
<proteinExistence type="inferred from homology"/>
<feature type="domain" description="Pyridoxine 5'-phosphate oxidase dimerisation C-terminal" evidence="2">
    <location>
        <begin position="6"/>
        <end position="41"/>
    </location>
</feature>
<evidence type="ECO:0000256" key="1">
    <source>
        <dbReference type="ARBA" id="ARBA00007301"/>
    </source>
</evidence>